<keyword evidence="1 4" id="KW-0808">Transferase</keyword>
<feature type="region of interest" description="Disordered" evidence="5">
    <location>
        <begin position="304"/>
        <end position="325"/>
    </location>
</feature>
<comment type="function">
    <text evidence="4">Sulfurates the molybdenum cofactor. Sulfation of molybdenum is essential for xanthine dehydrogenase (XDH) and aldehyde oxidase (ADO) enzymes in which molybdenum cofactor is liganded by 1 oxygen and 1 sulfur atom in active form.</text>
</comment>
<dbReference type="Pfam" id="PF00266">
    <property type="entry name" value="Aminotran_5"/>
    <property type="match status" value="2"/>
</dbReference>
<dbReference type="Gene3D" id="3.90.1150.10">
    <property type="entry name" value="Aspartate Aminotransferase, domain 1"/>
    <property type="match status" value="1"/>
</dbReference>
<dbReference type="PANTHER" id="PTHR14237:SF80">
    <property type="entry name" value="MOLYBDENUM COFACTOR SULFURASE"/>
    <property type="match status" value="1"/>
</dbReference>
<dbReference type="GO" id="GO:0030151">
    <property type="term" value="F:molybdenum ion binding"/>
    <property type="evidence" value="ECO:0007669"/>
    <property type="project" value="UniProtKB-UniRule"/>
</dbReference>
<dbReference type="InterPro" id="IPR005302">
    <property type="entry name" value="MoCF_Sase_C"/>
</dbReference>
<dbReference type="EC" id="2.8.1.9" evidence="4"/>
<keyword evidence="3 4" id="KW-0501">Molybdenum cofactor biosynthesis</keyword>
<name>W7UC23_9STRA</name>
<dbReference type="InterPro" id="IPR028886">
    <property type="entry name" value="MoCo_sulfurase"/>
</dbReference>
<accession>W7UC23</accession>
<dbReference type="HAMAP" id="MF_03050">
    <property type="entry name" value="MOCOS"/>
    <property type="match status" value="1"/>
</dbReference>
<dbReference type="Gene3D" id="3.40.640.10">
    <property type="entry name" value="Type I PLP-dependent aspartate aminotransferase-like (Major domain)"/>
    <property type="match status" value="1"/>
</dbReference>
<reference evidence="7 8" key="1">
    <citation type="journal article" date="2014" name="Mol. Plant">
        <title>Chromosome Scale Genome Assembly and Transcriptome Profiling of Nannochloropsis gaditana in Nitrogen Depletion.</title>
        <authorList>
            <person name="Corteggiani Carpinelli E."/>
            <person name="Telatin A."/>
            <person name="Vitulo N."/>
            <person name="Forcato C."/>
            <person name="D'Angelo M."/>
            <person name="Schiavon R."/>
            <person name="Vezzi A."/>
            <person name="Giacometti G.M."/>
            <person name="Morosinotto T."/>
            <person name="Valle G."/>
        </authorList>
    </citation>
    <scope>NUCLEOTIDE SEQUENCE [LARGE SCALE GENOMIC DNA]</scope>
    <source>
        <strain evidence="7 8">B-31</strain>
    </source>
</reference>
<dbReference type="InterPro" id="IPR015422">
    <property type="entry name" value="PyrdxlP-dep_Trfase_small"/>
</dbReference>
<dbReference type="Proteomes" id="UP000019335">
    <property type="component" value="Chromosome 1"/>
</dbReference>
<feature type="domain" description="MOSC" evidence="6">
    <location>
        <begin position="818"/>
        <end position="1031"/>
    </location>
</feature>
<dbReference type="PROSITE" id="PS51340">
    <property type="entry name" value="MOSC"/>
    <property type="match status" value="1"/>
</dbReference>
<dbReference type="GO" id="GO:0030170">
    <property type="term" value="F:pyridoxal phosphate binding"/>
    <property type="evidence" value="ECO:0007669"/>
    <property type="project" value="UniProtKB-UniRule"/>
</dbReference>
<dbReference type="GO" id="GO:0006777">
    <property type="term" value="P:Mo-molybdopterin cofactor biosynthetic process"/>
    <property type="evidence" value="ECO:0007669"/>
    <property type="project" value="UniProtKB-UniRule"/>
</dbReference>
<dbReference type="InterPro" id="IPR000192">
    <property type="entry name" value="Aminotrans_V_dom"/>
</dbReference>
<feature type="active site" evidence="4">
    <location>
        <position position="584"/>
    </location>
</feature>
<dbReference type="EMBL" id="AZIL01000033">
    <property type="protein sequence ID" value="EWM30504.1"/>
    <property type="molecule type" value="Genomic_DNA"/>
</dbReference>
<protein>
    <recommendedName>
        <fullName evidence="4">Molybdenum cofactor sulfurase</fullName>
        <shortName evidence="4">MCS</shortName>
        <shortName evidence="4">MOS</shortName>
        <shortName evidence="4">MoCo sulfurase</shortName>
        <ecNumber evidence="4">2.8.1.9</ecNumber>
    </recommendedName>
    <alternativeName>
        <fullName evidence="4">Molybdenum cofactor sulfurtransferase</fullName>
    </alternativeName>
</protein>
<organism evidence="7 8">
    <name type="scientific">Nannochloropsis gaditana</name>
    <dbReference type="NCBI Taxonomy" id="72520"/>
    <lineage>
        <taxon>Eukaryota</taxon>
        <taxon>Sar</taxon>
        <taxon>Stramenopiles</taxon>
        <taxon>Ochrophyta</taxon>
        <taxon>Eustigmatophyceae</taxon>
        <taxon>Eustigmatales</taxon>
        <taxon>Monodopsidaceae</taxon>
        <taxon>Nannochloropsis</taxon>
    </lineage>
</organism>
<dbReference type="Pfam" id="PF03476">
    <property type="entry name" value="MOSC_N"/>
    <property type="match status" value="1"/>
</dbReference>
<sequence>MHHRQHHPTHASLINRSTWDDKKQEMAAIPDPSVTSIHPSAARLSKAAFLDVYAAYGYREITQDNGGSAAPCAFNIEKQAEPGKFQESARTTLCRDVEPNPGSSLCSKPTHGKLIVGALEHARQDSATPTPCSDAELVPVDTLRRQEFPALYHPRENPQGAIYLDHAGATLYAQSQIARCHSHLQESIFGNPHSKGPVASATADLVEEARSSVLAHFHAPPEDWTVVFTSGATAALKMAAELFPWRGHGTSRLIYAHNAHTSVLGMREIALEAGAGFACLPPSVQYGEKADVALAAALHEAMHQTGSSSPFPRHENGVSTEDGPTETFPETEHLLVFPAECNFSGRTLDWARLRQALARLRTTDAEQRVSVLLDAAKYVGTSPLDLGSFQEGEVDMLSLSFYKLFGYPTGLGCLLVRSSLARRWLSETRGSSAAPHIPLNTHSCHVRRRYFGGGTVLAAVPETDYRLLRPEPARRLADGTEDFLGIISLREGFRFLDEVLGGIERVRAHTWALTRFCYEQLSSLRHANGQHVCVMYSLPPASPARQGPVVTFNVRRADGSIAGYSEVEKIATLHGIQLRTGCFCNPGACQEALGLSVEDVQAQLNAGHVCWDDNDLIEGRPTGAVRVSFGYMSTWEDVTAFLHVIDKYFVSKTAKAEAADASTPPFLALSLDKKEPLGSPSTLTLRLGSIFLYPIKSCAAMSVEAWPVGPTGLLFDREWALVDGHGQALRLNKVAQMRFIRPHVDLERQELVVAAPGMPDLVLSVRLVPTPDHVRDVSVCGEACQGLGYQDAAGIDAWFTRFLKRSCSLVRACPYSQKRRSRAVVETHRTDPVATTTGDRAERKEINFTNEAQFLLISSASVAHLNDLIAQQVDLDYALCYEGVRSDRCYVTLENFRPNLVIDGGVAHQEDLWKSVDVLPGDRDEGGGQRREVGFREMGVRLKVTGPCARCSMVNIDHRCDLSASKKGLDPAMTSDVEKVLPAQVAPVLKMLASYRREKANIYFGQFLAFDDLVGRGFQGWLRTGAVVQAQRRSGEGAT</sequence>
<dbReference type="PANTHER" id="PTHR14237">
    <property type="entry name" value="MOLYBDOPTERIN COFACTOR SULFURASE MOSC"/>
    <property type="match status" value="1"/>
</dbReference>
<dbReference type="GO" id="GO:0008265">
    <property type="term" value="F:molybdenum cofactor sulfurtransferase activity"/>
    <property type="evidence" value="ECO:0007669"/>
    <property type="project" value="UniProtKB-UniRule"/>
</dbReference>
<evidence type="ECO:0000313" key="7">
    <source>
        <dbReference type="EMBL" id="EWM30504.1"/>
    </source>
</evidence>
<comment type="similarity">
    <text evidence="4">Belongs to the class-V pyridoxal-phosphate-dependent aminotransferase family. MOCOS subfamily.</text>
</comment>
<evidence type="ECO:0000313" key="8">
    <source>
        <dbReference type="Proteomes" id="UP000019335"/>
    </source>
</evidence>
<evidence type="ECO:0000256" key="3">
    <source>
        <dbReference type="ARBA" id="ARBA00023150"/>
    </source>
</evidence>
<comment type="cofactor">
    <cofactor evidence="4">
        <name>pyridoxal 5'-phosphate</name>
        <dbReference type="ChEBI" id="CHEBI:597326"/>
    </cofactor>
</comment>
<dbReference type="AlphaFoldDB" id="W7UC23"/>
<dbReference type="GO" id="GO:0016829">
    <property type="term" value="F:lyase activity"/>
    <property type="evidence" value="ECO:0007669"/>
    <property type="project" value="UniProtKB-UniRule"/>
</dbReference>
<feature type="modified residue" description="N6-(pyridoxal phosphate)lysine" evidence="4">
    <location>
        <position position="403"/>
    </location>
</feature>
<keyword evidence="2 4" id="KW-0663">Pyridoxal phosphate</keyword>
<evidence type="ECO:0000259" key="6">
    <source>
        <dbReference type="PROSITE" id="PS51340"/>
    </source>
</evidence>
<dbReference type="InterPro" id="IPR015421">
    <property type="entry name" value="PyrdxlP-dep_Trfase_major"/>
</dbReference>
<comment type="caution">
    <text evidence="7">The sequence shown here is derived from an EMBL/GenBank/DDBJ whole genome shotgun (WGS) entry which is preliminary data.</text>
</comment>
<dbReference type="InterPro" id="IPR005303">
    <property type="entry name" value="MOCOS_middle"/>
</dbReference>
<evidence type="ECO:0000256" key="2">
    <source>
        <dbReference type="ARBA" id="ARBA00022898"/>
    </source>
</evidence>
<evidence type="ECO:0000256" key="4">
    <source>
        <dbReference type="HAMAP-Rule" id="MF_03050"/>
    </source>
</evidence>
<evidence type="ECO:0000256" key="5">
    <source>
        <dbReference type="SAM" id="MobiDB-lite"/>
    </source>
</evidence>
<evidence type="ECO:0000256" key="1">
    <source>
        <dbReference type="ARBA" id="ARBA00022679"/>
    </source>
</evidence>
<keyword evidence="8" id="KW-1185">Reference proteome</keyword>
<dbReference type="Pfam" id="PF03473">
    <property type="entry name" value="MOSC"/>
    <property type="match status" value="1"/>
</dbReference>
<proteinExistence type="inferred from homology"/>
<dbReference type="SUPFAM" id="SSF53383">
    <property type="entry name" value="PLP-dependent transferases"/>
    <property type="match status" value="1"/>
</dbReference>
<dbReference type="SUPFAM" id="SSF141673">
    <property type="entry name" value="MOSC N-terminal domain-like"/>
    <property type="match status" value="1"/>
</dbReference>
<comment type="catalytic activity">
    <reaction evidence="4">
        <text>Mo-molybdopterin + L-cysteine + AH2 = thio-Mo-molybdopterin + L-alanine + A + H2O</text>
        <dbReference type="Rhea" id="RHEA:42636"/>
        <dbReference type="ChEBI" id="CHEBI:13193"/>
        <dbReference type="ChEBI" id="CHEBI:15377"/>
        <dbReference type="ChEBI" id="CHEBI:17499"/>
        <dbReference type="ChEBI" id="CHEBI:35235"/>
        <dbReference type="ChEBI" id="CHEBI:57972"/>
        <dbReference type="ChEBI" id="CHEBI:71302"/>
        <dbReference type="ChEBI" id="CHEBI:82685"/>
        <dbReference type="EC" id="2.8.1.9"/>
    </reaction>
</comment>
<gene>
    <name evidence="7" type="ORF">Naga_100013g22</name>
</gene>
<dbReference type="OrthoDB" id="10264306at2759"/>
<dbReference type="InterPro" id="IPR015424">
    <property type="entry name" value="PyrdxlP-dep_Trfase"/>
</dbReference>